<comment type="caution">
    <text evidence="2">The sequence shown here is derived from an EMBL/GenBank/DDBJ whole genome shotgun (WGS) entry which is preliminary data.</text>
</comment>
<dbReference type="InterPro" id="IPR051554">
    <property type="entry name" value="Acetyltransferase_Eis"/>
</dbReference>
<dbReference type="InterPro" id="IPR000182">
    <property type="entry name" value="GNAT_dom"/>
</dbReference>
<dbReference type="InterPro" id="IPR036527">
    <property type="entry name" value="SCP2_sterol-bd_dom_sf"/>
</dbReference>
<evidence type="ECO:0000313" key="2">
    <source>
        <dbReference type="EMBL" id="GER91331.1"/>
    </source>
</evidence>
<gene>
    <name evidence="2" type="ORF">KDW_54930</name>
</gene>
<name>A0A5J4KXV4_9CHLR</name>
<protein>
    <recommendedName>
        <fullName evidence="1">N-acetyltransferase domain-containing protein</fullName>
    </recommendedName>
</protein>
<dbReference type="Proteomes" id="UP000326912">
    <property type="component" value="Unassembled WGS sequence"/>
</dbReference>
<accession>A0A5J4KXV4</accession>
<dbReference type="AlphaFoldDB" id="A0A5J4KXV4"/>
<sequence length="427" mass="47995">MALSSVIVRPLTTQEEMEQQFIWSDQAFSGTPDPTRARNRGQQAFTQPNFMSRQLRGAFLNNTQVGGYALYKWTLRMGAARISTACIGSVVVDPAARKQGVASALMHDAIQIAHDEGHSLLLLDGIPNFYYRYGYTDVFDVTAYDINRAAILAHAGSDYTVQQATLEDAQSIRDLYERRLGSYTASFERSREKLEALLRDRYSQNTILLAHSPAGKVEGYLIASREPAATHTLEIAADNWSAQIALMQAHVHLTDGPEAPASHIYYLPPTSDELYRSIDQLEVPDTSHWEDPSEEWGVRGSQFHHRFAGWMGRIAHLPTLFNAMLPELEARWQRSLAHWSGEIHFAIGDEYVALNITGNQLRLSTTPSPSAITFQCSPQHLTQLVFGYRPVSWIFTQQPQQLSNEVLSVLNQLFPAGHTWISTTDRF</sequence>
<dbReference type="EMBL" id="BKZW01000003">
    <property type="protein sequence ID" value="GER91331.1"/>
    <property type="molecule type" value="Genomic_DNA"/>
</dbReference>
<dbReference type="SUPFAM" id="SSF55729">
    <property type="entry name" value="Acyl-CoA N-acyltransferases (Nat)"/>
    <property type="match status" value="1"/>
</dbReference>
<feature type="domain" description="N-acetyltransferase" evidence="1">
    <location>
        <begin position="6"/>
        <end position="157"/>
    </location>
</feature>
<evidence type="ECO:0000313" key="3">
    <source>
        <dbReference type="Proteomes" id="UP000326912"/>
    </source>
</evidence>
<dbReference type="RefSeq" id="WP_162005645.1">
    <property type="nucleotide sequence ID" value="NZ_BKZW01000003.1"/>
</dbReference>
<dbReference type="PANTHER" id="PTHR37817:SF1">
    <property type="entry name" value="N-ACETYLTRANSFERASE EIS"/>
    <property type="match status" value="1"/>
</dbReference>
<dbReference type="SUPFAM" id="SSF55718">
    <property type="entry name" value="SCP-like"/>
    <property type="match status" value="1"/>
</dbReference>
<dbReference type="PROSITE" id="PS51186">
    <property type="entry name" value="GNAT"/>
    <property type="match status" value="1"/>
</dbReference>
<dbReference type="GO" id="GO:0030649">
    <property type="term" value="P:aminoglycoside antibiotic catabolic process"/>
    <property type="evidence" value="ECO:0007669"/>
    <property type="project" value="TreeGrafter"/>
</dbReference>
<proteinExistence type="predicted"/>
<evidence type="ECO:0000259" key="1">
    <source>
        <dbReference type="PROSITE" id="PS51186"/>
    </source>
</evidence>
<reference evidence="2 3" key="1">
    <citation type="submission" date="2019-10" db="EMBL/GenBank/DDBJ databases">
        <title>Dictyobacter vulcani sp. nov., within the class Ktedonobacteria, isolated from soil of volcanic Mt. Zao.</title>
        <authorList>
            <person name="Zheng Y."/>
            <person name="Wang C.M."/>
            <person name="Sakai Y."/>
            <person name="Abe K."/>
            <person name="Yokota A."/>
            <person name="Yabe S."/>
        </authorList>
    </citation>
    <scope>NUCLEOTIDE SEQUENCE [LARGE SCALE GENOMIC DNA]</scope>
    <source>
        <strain evidence="2 3">W12</strain>
    </source>
</reference>
<dbReference type="InterPro" id="IPR016181">
    <property type="entry name" value="Acyl_CoA_acyltransferase"/>
</dbReference>
<dbReference type="Gene3D" id="3.40.630.30">
    <property type="match status" value="2"/>
</dbReference>
<organism evidence="2 3">
    <name type="scientific">Dictyobacter vulcani</name>
    <dbReference type="NCBI Taxonomy" id="2607529"/>
    <lineage>
        <taxon>Bacteria</taxon>
        <taxon>Bacillati</taxon>
        <taxon>Chloroflexota</taxon>
        <taxon>Ktedonobacteria</taxon>
        <taxon>Ktedonobacterales</taxon>
        <taxon>Dictyobacteraceae</taxon>
        <taxon>Dictyobacter</taxon>
    </lineage>
</organism>
<dbReference type="CDD" id="cd04301">
    <property type="entry name" value="NAT_SF"/>
    <property type="match status" value="1"/>
</dbReference>
<keyword evidence="3" id="KW-1185">Reference proteome</keyword>
<dbReference type="Pfam" id="PF13527">
    <property type="entry name" value="Acetyltransf_9"/>
    <property type="match status" value="1"/>
</dbReference>
<dbReference type="GO" id="GO:0034069">
    <property type="term" value="F:aminoglycoside N-acetyltransferase activity"/>
    <property type="evidence" value="ECO:0007669"/>
    <property type="project" value="TreeGrafter"/>
</dbReference>
<dbReference type="PANTHER" id="PTHR37817">
    <property type="entry name" value="N-ACETYLTRANSFERASE EIS"/>
    <property type="match status" value="1"/>
</dbReference>